<keyword evidence="3" id="KW-1185">Reference proteome</keyword>
<dbReference type="EMBL" id="ML986586">
    <property type="protein sequence ID" value="KAF2268518.1"/>
    <property type="molecule type" value="Genomic_DNA"/>
</dbReference>
<feature type="compositionally biased region" description="Pro residues" evidence="1">
    <location>
        <begin position="7"/>
        <end position="16"/>
    </location>
</feature>
<reference evidence="3" key="1">
    <citation type="journal article" date="2020" name="Stud. Mycol.">
        <title>101 Dothideomycetes genomes: A test case for predicting lifestyles and emergence of pathogens.</title>
        <authorList>
            <person name="Haridas S."/>
            <person name="Albert R."/>
            <person name="Binder M."/>
            <person name="Bloem J."/>
            <person name="LaButti K."/>
            <person name="Salamov A."/>
            <person name="Andreopoulos B."/>
            <person name="Baker S."/>
            <person name="Barry K."/>
            <person name="Bills G."/>
            <person name="Bluhm B."/>
            <person name="Cannon C."/>
            <person name="Castanera R."/>
            <person name="Culley D."/>
            <person name="Daum C."/>
            <person name="Ezra D."/>
            <person name="Gonzalez J."/>
            <person name="Henrissat B."/>
            <person name="Kuo A."/>
            <person name="Liang C."/>
            <person name="Lipzen A."/>
            <person name="Lutzoni F."/>
            <person name="Magnuson J."/>
            <person name="Mondo S."/>
            <person name="Nolan M."/>
            <person name="Ohm R."/>
            <person name="Pangilinan J."/>
            <person name="Park H.-J."/>
            <person name="Ramirez L."/>
            <person name="Alfaro M."/>
            <person name="Sun H."/>
            <person name="Tritt A."/>
            <person name="Yoshinaga Y."/>
            <person name="Zwiers L.-H."/>
            <person name="Turgeon B."/>
            <person name="Goodwin S."/>
            <person name="Spatafora J."/>
            <person name="Crous P."/>
            <person name="Grigoriev I."/>
        </authorList>
    </citation>
    <scope>NUCLEOTIDE SEQUENCE [LARGE SCALE GENOMIC DNA]</scope>
    <source>
        <strain evidence="3">CBS 304.66</strain>
    </source>
</reference>
<proteinExistence type="predicted"/>
<evidence type="ECO:0000313" key="3">
    <source>
        <dbReference type="Proteomes" id="UP000800093"/>
    </source>
</evidence>
<name>A0A9P4KIF8_9PLEO</name>
<dbReference type="AlphaFoldDB" id="A0A9P4KIF8"/>
<dbReference type="OrthoDB" id="3934095at2759"/>
<evidence type="ECO:0000256" key="1">
    <source>
        <dbReference type="SAM" id="MobiDB-lite"/>
    </source>
</evidence>
<comment type="caution">
    <text evidence="2">The sequence shown here is derived from an EMBL/GenBank/DDBJ whole genome shotgun (WGS) entry which is preliminary data.</text>
</comment>
<feature type="region of interest" description="Disordered" evidence="1">
    <location>
        <begin position="1"/>
        <end position="119"/>
    </location>
</feature>
<dbReference type="Proteomes" id="UP000800093">
    <property type="component" value="Unassembled WGS sequence"/>
</dbReference>
<accession>A0A9P4KIF8</accession>
<gene>
    <name evidence="2" type="ORF">CC78DRAFT_373157</name>
</gene>
<organism evidence="2 3">
    <name type="scientific">Lojkania enalia</name>
    <dbReference type="NCBI Taxonomy" id="147567"/>
    <lineage>
        <taxon>Eukaryota</taxon>
        <taxon>Fungi</taxon>
        <taxon>Dikarya</taxon>
        <taxon>Ascomycota</taxon>
        <taxon>Pezizomycotina</taxon>
        <taxon>Dothideomycetes</taxon>
        <taxon>Pleosporomycetidae</taxon>
        <taxon>Pleosporales</taxon>
        <taxon>Pleosporales incertae sedis</taxon>
        <taxon>Lojkania</taxon>
    </lineage>
</organism>
<sequence>MELEPFTPSPTPPVPLRNPGRHMQSRPLPPIPETPSTKDLLPPPLFSRRTRHPNAIPATVLEIPDSPPSYPTYPLSPGSSKSSGSAISSPTSSVPSSPTSKTRSLTQSPTPSCLALISWDPEPQHTLKRKLSPKYETLRSLRAKESEACLQRIYEQQTLAYLSGALCGKGKARRRLQED</sequence>
<evidence type="ECO:0000313" key="2">
    <source>
        <dbReference type="EMBL" id="KAF2268518.1"/>
    </source>
</evidence>
<feature type="compositionally biased region" description="Low complexity" evidence="1">
    <location>
        <begin position="72"/>
        <end position="104"/>
    </location>
</feature>
<protein>
    <submittedName>
        <fullName evidence="2">Uncharacterized protein</fullName>
    </submittedName>
</protein>